<sequence length="243" mass="26759">MKKQDFIFILGVAVLLLPFFICRPVYEWYHAFNAAHGMIMSFLKFAILSTLGEMIGLRISAGVYCRKGFGVLPRMFVWGILGMGINMAMVIFSNGTPAFLQYLGMQEAPAVFHAPGLCWAKVGVAFAVSVSMNTIFAPVFMTLHKITDTHILMHGGTLRGFFTPLDMGGIMSSLNWRVLWGFVFKKTIPFFWFPAHTITFLLPGNMRVLCAALLGVVLGILLAVAARKGDTSAPDKGRVGNKI</sequence>
<dbReference type="Proteomes" id="UP000284243">
    <property type="component" value="Unassembled WGS sequence"/>
</dbReference>
<keyword evidence="1" id="KW-1133">Transmembrane helix</keyword>
<feature type="transmembrane region" description="Helical" evidence="1">
    <location>
        <begin position="38"/>
        <end position="59"/>
    </location>
</feature>
<name>A0A412TM79_9BACT</name>
<keyword evidence="1" id="KW-0812">Transmembrane</keyword>
<evidence type="ECO:0000313" key="2">
    <source>
        <dbReference type="EMBL" id="RGU54888.1"/>
    </source>
</evidence>
<feature type="transmembrane region" description="Helical" evidence="1">
    <location>
        <begin position="112"/>
        <end position="140"/>
    </location>
</feature>
<dbReference type="RefSeq" id="WP_118160632.1">
    <property type="nucleotide sequence ID" value="NZ_QRYC01000024.1"/>
</dbReference>
<feature type="transmembrane region" description="Helical" evidence="1">
    <location>
        <begin position="204"/>
        <end position="226"/>
    </location>
</feature>
<keyword evidence="1" id="KW-0472">Membrane</keyword>
<feature type="transmembrane region" description="Helical" evidence="1">
    <location>
        <begin position="71"/>
        <end position="92"/>
    </location>
</feature>
<proteinExistence type="predicted"/>
<evidence type="ECO:0000256" key="1">
    <source>
        <dbReference type="SAM" id="Phobius"/>
    </source>
</evidence>
<protein>
    <recommendedName>
        <fullName evidence="4">Mpv17/PMP22 family protein</fullName>
    </recommendedName>
</protein>
<feature type="transmembrane region" description="Helical" evidence="1">
    <location>
        <begin position="7"/>
        <end position="26"/>
    </location>
</feature>
<reference evidence="2 3" key="1">
    <citation type="submission" date="2018-08" db="EMBL/GenBank/DDBJ databases">
        <title>A genome reference for cultivated species of the human gut microbiota.</title>
        <authorList>
            <person name="Zou Y."/>
            <person name="Xue W."/>
            <person name="Luo G."/>
        </authorList>
    </citation>
    <scope>NUCLEOTIDE SEQUENCE [LARGE SCALE GENOMIC DNA]</scope>
    <source>
        <strain evidence="2 3">AF16-14</strain>
    </source>
</reference>
<evidence type="ECO:0008006" key="4">
    <source>
        <dbReference type="Google" id="ProtNLM"/>
    </source>
</evidence>
<organism evidence="2 3">
    <name type="scientific">Odoribacter splanchnicus</name>
    <dbReference type="NCBI Taxonomy" id="28118"/>
    <lineage>
        <taxon>Bacteria</taxon>
        <taxon>Pseudomonadati</taxon>
        <taxon>Bacteroidota</taxon>
        <taxon>Bacteroidia</taxon>
        <taxon>Bacteroidales</taxon>
        <taxon>Odoribacteraceae</taxon>
        <taxon>Odoribacter</taxon>
    </lineage>
</organism>
<accession>A0A412TM79</accession>
<dbReference type="AlphaFoldDB" id="A0A412TM79"/>
<dbReference type="EMBL" id="QRYC01000024">
    <property type="protein sequence ID" value="RGU54888.1"/>
    <property type="molecule type" value="Genomic_DNA"/>
</dbReference>
<comment type="caution">
    <text evidence="2">The sequence shown here is derived from an EMBL/GenBank/DDBJ whole genome shotgun (WGS) entry which is preliminary data.</text>
</comment>
<evidence type="ECO:0000313" key="3">
    <source>
        <dbReference type="Proteomes" id="UP000284243"/>
    </source>
</evidence>
<gene>
    <name evidence="2" type="ORF">DWW57_14375</name>
</gene>